<name>A0A2P6TJC8_CHLSO</name>
<dbReference type="EMBL" id="LHPG02000014">
    <property type="protein sequence ID" value="PRW39356.1"/>
    <property type="molecule type" value="Genomic_DNA"/>
</dbReference>
<dbReference type="AlphaFoldDB" id="A0A2P6TJC8"/>
<feature type="chain" id="PRO_5015183132" description="Disintegrin domain-containing protein" evidence="1">
    <location>
        <begin position="24"/>
        <end position="413"/>
    </location>
</feature>
<organism evidence="3 4">
    <name type="scientific">Chlorella sorokiniana</name>
    <name type="common">Freshwater green alga</name>
    <dbReference type="NCBI Taxonomy" id="3076"/>
    <lineage>
        <taxon>Eukaryota</taxon>
        <taxon>Viridiplantae</taxon>
        <taxon>Chlorophyta</taxon>
        <taxon>core chlorophytes</taxon>
        <taxon>Trebouxiophyceae</taxon>
        <taxon>Chlorellales</taxon>
        <taxon>Chlorellaceae</taxon>
        <taxon>Chlorella clade</taxon>
        <taxon>Chlorella</taxon>
    </lineage>
</organism>
<dbReference type="SMART" id="SM00050">
    <property type="entry name" value="DISIN"/>
    <property type="match status" value="1"/>
</dbReference>
<dbReference type="PANTHER" id="PTHR11905">
    <property type="entry name" value="ADAM A DISINTEGRIN AND METALLOPROTEASE DOMAIN"/>
    <property type="match status" value="1"/>
</dbReference>
<evidence type="ECO:0000313" key="3">
    <source>
        <dbReference type="EMBL" id="PRW39356.1"/>
    </source>
</evidence>
<keyword evidence="4" id="KW-1185">Reference proteome</keyword>
<comment type="caution">
    <text evidence="3">The sequence shown here is derived from an EMBL/GenBank/DDBJ whole genome shotgun (WGS) entry which is preliminary data.</text>
</comment>
<evidence type="ECO:0000313" key="4">
    <source>
        <dbReference type="Proteomes" id="UP000239899"/>
    </source>
</evidence>
<dbReference type="STRING" id="3076.A0A2P6TJC8"/>
<dbReference type="PANTHER" id="PTHR11905:SF159">
    <property type="entry name" value="ADAM METALLOPROTEASE"/>
    <property type="match status" value="1"/>
</dbReference>
<evidence type="ECO:0000256" key="1">
    <source>
        <dbReference type="SAM" id="SignalP"/>
    </source>
</evidence>
<dbReference type="OrthoDB" id="552437at2759"/>
<proteinExistence type="predicted"/>
<dbReference type="Proteomes" id="UP000239899">
    <property type="component" value="Unassembled WGS sequence"/>
</dbReference>
<feature type="signal peptide" evidence="1">
    <location>
        <begin position="1"/>
        <end position="23"/>
    </location>
</feature>
<accession>A0A2P6TJC8</accession>
<sequence length="413" mass="42694">MHRCLYAALFSALLAALLVATEAMHLLGDCFPCSSNCATCSEIRTLRDAQGNPTGFKEVTIDASSCKNADLSWMCCRGASNGAANLACTLKPGGCSADGTPVYDFGKNKCNSKVQMGTFIVPNIAASVTIQIHDGRAAGTVNCDASANRCCGGSGSSCGTGTGVCEWVIANPFKSADTQCRAAAGDCDLPAKCTGSSKDCPANPFQPNTHVCRGSAGICDVEEKCTGSSAACPDDTFLPNTVTCRAAAGPCDVEEKCTGSAAACPADAKRPNGFVCRPAKDLCDVAEKCDGTSNDCPMDIVLRNKAKVFKDCFYCGMPAGTTAATLSREMTQLKNTWALGTCNTGSCDNHVFLTNANDIAKYCGATLPTTCPNNKALSNVAHGVCNGSTGTWNCILKQDAPFSGPVVAPWAMP</sequence>
<dbReference type="InterPro" id="IPR001762">
    <property type="entry name" value="Disintegrin_dom"/>
</dbReference>
<dbReference type="PROSITE" id="PS50214">
    <property type="entry name" value="DISINTEGRIN_2"/>
    <property type="match status" value="1"/>
</dbReference>
<feature type="domain" description="Disintegrin" evidence="2">
    <location>
        <begin position="143"/>
        <end position="208"/>
    </location>
</feature>
<evidence type="ECO:0000259" key="2">
    <source>
        <dbReference type="PROSITE" id="PS50214"/>
    </source>
</evidence>
<dbReference type="Gene3D" id="4.10.70.10">
    <property type="entry name" value="Disintegrin domain"/>
    <property type="match status" value="4"/>
</dbReference>
<dbReference type="InterPro" id="IPR036436">
    <property type="entry name" value="Disintegrin_dom_sf"/>
</dbReference>
<protein>
    <recommendedName>
        <fullName evidence="2">Disintegrin domain-containing protein</fullName>
    </recommendedName>
</protein>
<reference evidence="3 4" key="1">
    <citation type="journal article" date="2018" name="Plant J.">
        <title>Genome sequences of Chlorella sorokiniana UTEX 1602 and Micractinium conductrix SAG 241.80: implications to maltose excretion by a green alga.</title>
        <authorList>
            <person name="Arriola M.B."/>
            <person name="Velmurugan N."/>
            <person name="Zhang Y."/>
            <person name="Plunkett M.H."/>
            <person name="Hondzo H."/>
            <person name="Barney B.M."/>
        </authorList>
    </citation>
    <scope>NUCLEOTIDE SEQUENCE [LARGE SCALE GENOMIC DNA]</scope>
    <source>
        <strain evidence="4">UTEX 1602</strain>
    </source>
</reference>
<dbReference type="SUPFAM" id="SSF57552">
    <property type="entry name" value="Blood coagulation inhibitor (disintegrin)"/>
    <property type="match status" value="4"/>
</dbReference>
<gene>
    <name evidence="3" type="ORF">C2E21_6940</name>
</gene>
<keyword evidence="1" id="KW-0732">Signal</keyword>